<evidence type="ECO:0000313" key="7">
    <source>
        <dbReference type="EMBL" id="TRY68466.1"/>
    </source>
</evidence>
<dbReference type="CDD" id="cd06592">
    <property type="entry name" value="GH31_NET37"/>
    <property type="match status" value="1"/>
</dbReference>
<dbReference type="InterPro" id="IPR013780">
    <property type="entry name" value="Glyco_hydro_b"/>
</dbReference>
<keyword evidence="8" id="KW-1185">Reference proteome</keyword>
<comment type="similarity">
    <text evidence="1 4">Belongs to the glycosyl hydrolase 31 family.</text>
</comment>
<dbReference type="GO" id="GO:0005975">
    <property type="term" value="P:carbohydrate metabolic process"/>
    <property type="evidence" value="ECO:0007669"/>
    <property type="project" value="InterPro"/>
</dbReference>
<accession>A0A553NSQ4</accession>
<evidence type="ECO:0000313" key="8">
    <source>
        <dbReference type="Proteomes" id="UP000318571"/>
    </source>
</evidence>
<dbReference type="AlphaFoldDB" id="A0A553NSQ4"/>
<dbReference type="Gene3D" id="2.60.40.1180">
    <property type="entry name" value="Golgi alpha-mannosidase II"/>
    <property type="match status" value="1"/>
</dbReference>
<proteinExistence type="inferred from homology"/>
<dbReference type="PANTHER" id="PTHR43053:SF4">
    <property type="entry name" value="MYOGENESIS-REGULATING GLYCOSIDASE"/>
    <property type="match status" value="1"/>
</dbReference>
<dbReference type="EMBL" id="VCGU01000010">
    <property type="protein sequence ID" value="TRY68466.1"/>
    <property type="molecule type" value="Genomic_DNA"/>
</dbReference>
<dbReference type="InterPro" id="IPR000322">
    <property type="entry name" value="Glyco_hydro_31_TIM"/>
</dbReference>
<feature type="domain" description="Glycoside hydrolase family 31 TIM barrel" evidence="6">
    <location>
        <begin position="270"/>
        <end position="582"/>
    </location>
</feature>
<dbReference type="Pfam" id="PF01055">
    <property type="entry name" value="Glyco_hydro_31_2nd"/>
    <property type="match status" value="1"/>
</dbReference>
<dbReference type="STRING" id="6832.A0A553NSQ4"/>
<reference evidence="7 8" key="1">
    <citation type="journal article" date="2018" name="Nat. Ecol. Evol.">
        <title>Genomic signatures of mitonuclear coevolution across populations of Tigriopus californicus.</title>
        <authorList>
            <person name="Barreto F.S."/>
            <person name="Watson E.T."/>
            <person name="Lima T.G."/>
            <person name="Willett C.S."/>
            <person name="Edmands S."/>
            <person name="Li W."/>
            <person name="Burton R.S."/>
        </authorList>
    </citation>
    <scope>NUCLEOTIDE SEQUENCE [LARGE SCALE GENOMIC DNA]</scope>
    <source>
        <strain evidence="7 8">San Diego</strain>
    </source>
</reference>
<dbReference type="GO" id="GO:0004553">
    <property type="term" value="F:hydrolase activity, hydrolyzing O-glycosyl compounds"/>
    <property type="evidence" value="ECO:0007669"/>
    <property type="project" value="InterPro"/>
</dbReference>
<dbReference type="Proteomes" id="UP000318571">
    <property type="component" value="Chromosome 1"/>
</dbReference>
<protein>
    <recommendedName>
        <fullName evidence="6">Glycoside hydrolase family 31 TIM barrel domain-containing protein</fullName>
    </recommendedName>
</protein>
<keyword evidence="3 4" id="KW-0326">Glycosidase</keyword>
<evidence type="ECO:0000256" key="3">
    <source>
        <dbReference type="ARBA" id="ARBA00023295"/>
    </source>
</evidence>
<dbReference type="SUPFAM" id="SSF51445">
    <property type="entry name" value="(Trans)glycosidases"/>
    <property type="match status" value="1"/>
</dbReference>
<dbReference type="InterPro" id="IPR050985">
    <property type="entry name" value="Alpha-glycosidase_related"/>
</dbReference>
<evidence type="ECO:0000256" key="4">
    <source>
        <dbReference type="RuleBase" id="RU361185"/>
    </source>
</evidence>
<evidence type="ECO:0000259" key="6">
    <source>
        <dbReference type="Pfam" id="PF01055"/>
    </source>
</evidence>
<keyword evidence="2 4" id="KW-0378">Hydrolase</keyword>
<dbReference type="PANTHER" id="PTHR43053">
    <property type="entry name" value="GLYCOSIDASE FAMILY 31"/>
    <property type="match status" value="1"/>
</dbReference>
<dbReference type="InterPro" id="IPR017853">
    <property type="entry name" value="GH"/>
</dbReference>
<evidence type="ECO:0000256" key="1">
    <source>
        <dbReference type="ARBA" id="ARBA00007806"/>
    </source>
</evidence>
<evidence type="ECO:0000256" key="5">
    <source>
        <dbReference type="SAM" id="SignalP"/>
    </source>
</evidence>
<organism evidence="7 8">
    <name type="scientific">Tigriopus californicus</name>
    <name type="common">Marine copepod</name>
    <dbReference type="NCBI Taxonomy" id="6832"/>
    <lineage>
        <taxon>Eukaryota</taxon>
        <taxon>Metazoa</taxon>
        <taxon>Ecdysozoa</taxon>
        <taxon>Arthropoda</taxon>
        <taxon>Crustacea</taxon>
        <taxon>Multicrustacea</taxon>
        <taxon>Hexanauplia</taxon>
        <taxon>Copepoda</taxon>
        <taxon>Harpacticoida</taxon>
        <taxon>Harpacticidae</taxon>
        <taxon>Tigriopus</taxon>
    </lineage>
</organism>
<gene>
    <name evidence="7" type="ORF">TCAL_06846</name>
</gene>
<name>A0A553NSQ4_TIGCA</name>
<keyword evidence="5" id="KW-0732">Signal</keyword>
<dbReference type="Gene3D" id="3.20.20.80">
    <property type="entry name" value="Glycosidases"/>
    <property type="match status" value="1"/>
</dbReference>
<comment type="caution">
    <text evidence="7">The sequence shown here is derived from an EMBL/GenBank/DDBJ whole genome shotgun (WGS) entry which is preliminary data.</text>
</comment>
<feature type="signal peptide" evidence="5">
    <location>
        <begin position="1"/>
        <end position="24"/>
    </location>
</feature>
<evidence type="ECO:0000256" key="2">
    <source>
        <dbReference type="ARBA" id="ARBA00022801"/>
    </source>
</evidence>
<dbReference type="OMA" id="CDRTTDR"/>
<sequence length="649" mass="73468">MARFPHSIAVPFVFLSGLCVATLATLATLDDPSCRSKSSQTLDELTLEVTSEGVSATISNQLDGEKLTWALGTSLPRELRDPEQCSSGNICWQWGNLARLSVDKSSDDQCYEVTWSVNQLSATMDCFKIGDAKWFTGAEEYFQHFPMEPEQNKRPLVPFLPGDMLQNPLKYYGGVVEPYWLSSKGIAISVPVGIPLFANWNEDDTNEFCLAAKDEQPYNVRKNVDDPLILKYSVCVGNDIKAVHEHTIQTVYVRASSIPDTRMITHPIWSTWAQYKADINESTVLQFGNEIINHGFENSQLEIDDNWESCYGDATFSTDLKFPDPSGMVSDLKAKGFRVTLWIHPFVNIECLSWTDATSRAQPYFIQDTKTRPVLNHLPGLTYWWQGDLAGYVDFTNPTAVTWWGARLEKLKTEVGIDSFKFDAGEINWFPSSYRLGFESDTSLWPGIFTTKYAESVANFGNQIEVRVGYKAQHLDIFVRMLDKDSKWGYDNGLKTMITTLLQMNLAGYSFVLPDMIGGNGYSSDPLHQSEPPTKELFVRWLQANVFMPALQFSFVPWIFDQEVVDYSRAMAELHASFAPKIVDLANEYVLNGSPINRPICRDIYLPQGTWRDEADPLHPVYEGPMWLDSYPADLWTLPYFTLVSAESK</sequence>
<feature type="chain" id="PRO_5021880602" description="Glycoside hydrolase family 31 TIM barrel domain-containing protein" evidence="5">
    <location>
        <begin position="25"/>
        <end position="649"/>
    </location>
</feature>